<reference evidence="1 2" key="2">
    <citation type="journal article" date="2012" name="PLoS Genet.">
        <title>Viral evasion of a bacterial suicide system by RNA-based molecular mimicry enables infectious altruism.</title>
        <authorList>
            <person name="Blower T.R."/>
            <person name="Evans T.J."/>
            <person name="Przybilski R."/>
            <person name="Fineran P.C."/>
            <person name="Salmond G.P."/>
        </authorList>
    </citation>
    <scope>NUCLEOTIDE SEQUENCE [LARGE SCALE GENOMIC DNA]</scope>
</reference>
<accession>K9L518</accession>
<evidence type="ECO:0000313" key="2">
    <source>
        <dbReference type="Proteomes" id="UP000010999"/>
    </source>
</evidence>
<reference evidence="2" key="1">
    <citation type="submission" date="2011-11" db="EMBL/GenBank/DDBJ databases">
        <title>Escape from toxin-antitoxin mediated abortive infection can occur by recombination within a generalized transducing phage of Pectobacterium atrosepticum.</title>
        <authorList>
            <person name="Blower T.R."/>
            <person name="Evans T.J."/>
            <person name="Przybilski R."/>
            <person name="Fineran P.C."/>
            <person name="Salmond G.P.C."/>
        </authorList>
    </citation>
    <scope>NUCLEOTIDE SEQUENCE [LARGE SCALE GENOMIC DNA]</scope>
</reference>
<protein>
    <submittedName>
        <fullName evidence="1">Uncharacterized protein</fullName>
    </submittedName>
</protein>
<organism evidence="1 2">
    <name type="scientific">Pectobacterium phage phiTE</name>
    <dbReference type="NCBI Taxonomy" id="1116482"/>
    <lineage>
        <taxon>Viruses</taxon>
        <taxon>Duplodnaviria</taxon>
        <taxon>Heunggongvirae</taxon>
        <taxon>Uroviricota</taxon>
        <taxon>Caudoviricetes</taxon>
        <taxon>Vequintavirinae</taxon>
        <taxon>Certrevirus</taxon>
        <taxon>Certrevirus phiTE</taxon>
    </lineage>
</organism>
<dbReference type="KEGG" id="vg:14515244"/>
<dbReference type="RefSeq" id="YP_007392511.1">
    <property type="nucleotide sequence ID" value="NC_020201.1"/>
</dbReference>
<dbReference type="Proteomes" id="UP000010999">
    <property type="component" value="Segment"/>
</dbReference>
<keyword evidence="2" id="KW-1185">Reference proteome</keyword>
<sequence>MEKYLEVQEDTEFYSGRVLVMESLYNPGMALIQVWMSDKTNGVRDSAGIRLTREQARQVGQHLLDLADELLFEEQRANANE</sequence>
<dbReference type="EMBL" id="JQ015307">
    <property type="protein sequence ID" value="AEZ66215.1"/>
    <property type="molecule type" value="Genomic_DNA"/>
</dbReference>
<evidence type="ECO:0000313" key="1">
    <source>
        <dbReference type="EMBL" id="AEZ66215.1"/>
    </source>
</evidence>
<gene>
    <name evidence="1" type="ORF">phiTE_049</name>
</gene>
<proteinExistence type="predicted"/>
<dbReference type="GeneID" id="14515244"/>
<name>K9L518_9CAUD</name>